<reference evidence="2" key="2">
    <citation type="journal article" date="2010" name="Stand. Genomic Sci.">
        <title>Complete genome sequence of Vulcanisaeta distributa type strain (IC-017T).</title>
        <authorList>
            <person name="Mavromatis K."/>
            <person name="Sikorski J."/>
            <person name="Pabst E."/>
            <person name="Teshima H."/>
            <person name="Lapidus A."/>
            <person name="Lucas S."/>
            <person name="Nolan M."/>
            <person name="Glavina Del Rio T."/>
            <person name="Cheng J."/>
            <person name="Bruce D."/>
            <person name="Goodwin L."/>
            <person name="Pitluck S."/>
            <person name="Liolios K."/>
            <person name="Ivanova N."/>
            <person name="Mikhailova N."/>
            <person name="Pati A."/>
            <person name="Chen A."/>
            <person name="Palaniappan K."/>
            <person name="Land M."/>
            <person name="Hauser L."/>
            <person name="Chang Y."/>
            <person name="Jeffries C."/>
            <person name="Rohde M."/>
            <person name="Spring S."/>
            <person name="Goker M."/>
            <person name="Wirth R."/>
            <person name="Woyke T."/>
            <person name="Bristow J."/>
            <person name="Eisen J."/>
            <person name="Markowitz V."/>
            <person name="Hugenholtz P."/>
            <person name="Klenk H."/>
            <person name="Kyrpides N."/>
        </authorList>
    </citation>
    <scope>NUCLEOTIDE SEQUENCE [LARGE SCALE GENOMIC DNA]</scope>
    <source>
        <strain evidence="2">DSM 14429 / JCM 11212 / NBRC 100878 / IC-017</strain>
    </source>
</reference>
<name>E1QTN7_VULDI</name>
<dbReference type="OrthoDB" id="26932at2157"/>
<organism evidence="1 2">
    <name type="scientific">Vulcanisaeta distributa (strain DSM 14429 / JCM 11212 / NBRC 100878 / IC-017)</name>
    <dbReference type="NCBI Taxonomy" id="572478"/>
    <lineage>
        <taxon>Archaea</taxon>
        <taxon>Thermoproteota</taxon>
        <taxon>Thermoprotei</taxon>
        <taxon>Thermoproteales</taxon>
        <taxon>Thermoproteaceae</taxon>
        <taxon>Vulcanisaeta</taxon>
    </lineage>
</organism>
<evidence type="ECO:0000313" key="2">
    <source>
        <dbReference type="Proteomes" id="UP000006681"/>
    </source>
</evidence>
<evidence type="ECO:0000313" key="1">
    <source>
        <dbReference type="EMBL" id="ADN49752.1"/>
    </source>
</evidence>
<accession>E1QTN7</accession>
<proteinExistence type="predicted"/>
<keyword evidence="1" id="KW-0378">Hydrolase</keyword>
<reference evidence="1 2" key="1">
    <citation type="journal article" date="2010" name="Stand. Genomic Sci.">
        <title>Complete genome sequence of Vulcanisaeta distributa type strain (IC-017).</title>
        <authorList>
            <person name="Mavromatis K."/>
            <person name="Sikorski J."/>
            <person name="Pabst E."/>
            <person name="Teshima H."/>
            <person name="Lapidus A."/>
            <person name="Lucas S."/>
            <person name="Nolan M."/>
            <person name="Glavina Del Rio T."/>
            <person name="Cheng J.F."/>
            <person name="Bruce D."/>
            <person name="Goodwin L."/>
            <person name="Pitluck S."/>
            <person name="Liolios K."/>
            <person name="Ivanova N."/>
            <person name="Mikhailova N."/>
            <person name="Pati A."/>
            <person name="Chen A."/>
            <person name="Palaniappan K."/>
            <person name="Land M."/>
            <person name="Hauser L."/>
            <person name="Chang Y.J."/>
            <person name="Jeffries C.D."/>
            <person name="Rohde M."/>
            <person name="Spring S."/>
            <person name="Goker M."/>
            <person name="Wirth R."/>
            <person name="Woyke T."/>
            <person name="Bristow J."/>
            <person name="Eisen J.A."/>
            <person name="Markowitz V."/>
            <person name="Hugenholtz P."/>
            <person name="Klenk H.P."/>
            <person name="Kyrpides N.C."/>
        </authorList>
    </citation>
    <scope>NUCLEOTIDE SEQUENCE [LARGE SCALE GENOMIC DNA]</scope>
    <source>
        <strain evidence="2">DSM 14429 / JCM 11212 / NBRC 100878 / IC-017</strain>
    </source>
</reference>
<dbReference type="SFLD" id="SFLDS00003">
    <property type="entry name" value="Haloacid_Dehalogenase"/>
    <property type="match status" value="1"/>
</dbReference>
<dbReference type="RefSeq" id="WP_013335477.1">
    <property type="nucleotide sequence ID" value="NC_014537.1"/>
</dbReference>
<dbReference type="Pfam" id="PF00702">
    <property type="entry name" value="Hydrolase"/>
    <property type="match status" value="1"/>
</dbReference>
<dbReference type="EMBL" id="CP002100">
    <property type="protein sequence ID" value="ADN49752.1"/>
    <property type="molecule type" value="Genomic_DNA"/>
</dbReference>
<dbReference type="SFLD" id="SFLDG01129">
    <property type="entry name" value="C1.5:_HAD__Beta-PGM__Phosphata"/>
    <property type="match status" value="1"/>
</dbReference>
<dbReference type="STRING" id="572478.Vdis_0346"/>
<keyword evidence="2" id="KW-1185">Reference proteome</keyword>
<dbReference type="SUPFAM" id="SSF56784">
    <property type="entry name" value="HAD-like"/>
    <property type="match status" value="1"/>
</dbReference>
<dbReference type="AlphaFoldDB" id="E1QTN7"/>
<dbReference type="HOGENOM" id="CLU_093397_0_0_2"/>
<dbReference type="Gene3D" id="3.40.50.1000">
    <property type="entry name" value="HAD superfamily/HAD-like"/>
    <property type="match status" value="1"/>
</dbReference>
<dbReference type="Proteomes" id="UP000006681">
    <property type="component" value="Chromosome"/>
</dbReference>
<dbReference type="eggNOG" id="arCOG02291">
    <property type="taxonomic scope" value="Archaea"/>
</dbReference>
<dbReference type="GeneID" id="9751263"/>
<protein>
    <submittedName>
        <fullName evidence="1">Haloacid dehalogenase domain protein hydrolase</fullName>
    </submittedName>
</protein>
<dbReference type="InterPro" id="IPR023214">
    <property type="entry name" value="HAD_sf"/>
</dbReference>
<dbReference type="GO" id="GO:0016787">
    <property type="term" value="F:hydrolase activity"/>
    <property type="evidence" value="ECO:0007669"/>
    <property type="project" value="UniProtKB-KW"/>
</dbReference>
<gene>
    <name evidence="1" type="ordered locus">Vdis_0346</name>
</gene>
<dbReference type="KEGG" id="vdi:Vdis_0346"/>
<sequence length="225" mass="25932">MLILIDLDGTLLPLEAWDPVFQEISMLIASRANADWRAVYKAAKDLNRELLRSFTIKAFDWDYIFTEIAHRFGLPISIDVNDTLMKYVHDFKPFDGALELLRVIRDLGHEIIIATNGLYKYQSVVIRELGFSRFVNGIRTPDMVGCPKNCREFFEGAQVMIGDNPLFDVYYPARFGLITIFIGDWEKRLSYVLDVWGIDLSSVKPTYSFKSIKDLLMMITSILNQ</sequence>
<dbReference type="Gene3D" id="1.10.150.520">
    <property type="match status" value="1"/>
</dbReference>
<dbReference type="InterPro" id="IPR036412">
    <property type="entry name" value="HAD-like_sf"/>
</dbReference>